<evidence type="ECO:0000313" key="4">
    <source>
        <dbReference type="EMBL" id="CTP82222.1"/>
    </source>
</evidence>
<keyword evidence="5" id="KW-1185">Reference proteome</keyword>
<dbReference type="InterPro" id="IPR022770">
    <property type="entry name" value="IucA/IucC-like_C"/>
</dbReference>
<evidence type="ECO:0008006" key="6">
    <source>
        <dbReference type="Google" id="ProtNLM"/>
    </source>
</evidence>
<dbReference type="PANTHER" id="PTHR34384">
    <property type="entry name" value="L-2,3-DIAMINOPROPANOATE--CITRATE LIGASE"/>
    <property type="match status" value="1"/>
</dbReference>
<accession>A0A0K2ZC81</accession>
<feature type="domain" description="Aerobactin siderophore biosynthesis IucA/IucC-like C-terminal" evidence="3">
    <location>
        <begin position="426"/>
        <end position="581"/>
    </location>
</feature>
<dbReference type="Proteomes" id="UP000046187">
    <property type="component" value="Unassembled WGS sequence"/>
</dbReference>
<dbReference type="PANTHER" id="PTHR34384:SF5">
    <property type="entry name" value="L-2,3-DIAMINOPROPANOATE--CITRATE LIGASE"/>
    <property type="match status" value="1"/>
</dbReference>
<dbReference type="EMBL" id="CXOI01000003">
    <property type="protein sequence ID" value="CTP82222.1"/>
    <property type="molecule type" value="Genomic_DNA"/>
</dbReference>
<dbReference type="RefSeq" id="WP_053833761.1">
    <property type="nucleotide sequence ID" value="NZ_CXOI01000003.1"/>
</dbReference>
<dbReference type="AlphaFoldDB" id="A0A0K2ZC81"/>
<dbReference type="Pfam" id="PF04183">
    <property type="entry name" value="IucA_IucC"/>
    <property type="match status" value="1"/>
</dbReference>
<dbReference type="InterPro" id="IPR007310">
    <property type="entry name" value="Aerobactin_biosyn_IucA/IucC_N"/>
</dbReference>
<protein>
    <recommendedName>
        <fullName evidence="6">Siderophore biosynthesis protein, IucA/IucC family</fullName>
    </recommendedName>
</protein>
<name>A0A0K2ZC81_9XANT</name>
<feature type="domain" description="Aerobactin siderophore biosynthesis IucA/IucC N-terminal" evidence="2">
    <location>
        <begin position="192"/>
        <end position="403"/>
    </location>
</feature>
<organism evidence="4 5">
    <name type="scientific">Xanthomonas graminis pv. arrhenatheri LMG 727</name>
    <dbReference type="NCBI Taxonomy" id="1195923"/>
    <lineage>
        <taxon>Bacteria</taxon>
        <taxon>Pseudomonadati</taxon>
        <taxon>Pseudomonadota</taxon>
        <taxon>Gammaproteobacteria</taxon>
        <taxon>Lysobacterales</taxon>
        <taxon>Lysobacteraceae</taxon>
        <taxon>Xanthomonas</taxon>
        <taxon>Xanthomonas translucens group</taxon>
        <taxon>Xanthomonas graminis</taxon>
    </lineage>
</organism>
<dbReference type="InterPro" id="IPR037455">
    <property type="entry name" value="LucA/IucC-like"/>
</dbReference>
<dbReference type="GO" id="GO:0016881">
    <property type="term" value="F:acid-amino acid ligase activity"/>
    <property type="evidence" value="ECO:0007669"/>
    <property type="project" value="UniProtKB-ARBA"/>
</dbReference>
<dbReference type="Pfam" id="PF06276">
    <property type="entry name" value="FhuF"/>
    <property type="match status" value="1"/>
</dbReference>
<evidence type="ECO:0000256" key="1">
    <source>
        <dbReference type="ARBA" id="ARBA00007832"/>
    </source>
</evidence>
<gene>
    <name evidence="4" type="ORF">XTALMG727_0056</name>
</gene>
<sequence>MTESDTRKWSPKQTRAIGSDVGNFSIFQVDGDADSAYITQRIIDCCLREDLHSIASRGHASAPPLPLDTIWPALVGQQAELWWQVMHWPGGPIWLPVRRSDHMQPVTALSDGWLRRTAQGIQLEFGAQAWLALLAEGRDEKTRILHEQYVKEAALAVRHRTLARSAFAANAERLAQVLDHPQWSERLLLADQLASYRDHPFYPTARAKTGFDEAALRAYAPEYNPSFELHWLAVPRDQATVSTPVPDFWPRLRELGFDAALERSHAAFPVHPMTWPRLDEFSLPDGTLRAQSTYLRVRPSLSVRTVIPLDHPTQHLKLPLLMFTLGALSLRLMRPSSLYDGFWFQRVLNAIRASAPALHDRYFHVDEAHFGHVADSLHLSYLLRVYPSMTERSTLVPVAALCAPMPDGRAFSLHLADRFYAGDVLAWWRQYLDLLCDVHLRLWLAYGVALEANQQNSIIIYRDDAAPRLLMKDNDAGRVYRQRLHSQLPEAEAFGPLHNQRILVPDDTALGQMFCTITLQLNLLAVLECVAEANPALHAPMLGALRQGVVATLQNLQDEGIDTGPAWHLFDAPRLPVKYLLSAGSLLSKDATGATDIQKFYGNSAPNFMVGARRTQSAGRRRQGGVR</sequence>
<comment type="similarity">
    <text evidence="1">Belongs to the IucA/IucC family.</text>
</comment>
<dbReference type="GO" id="GO:0019290">
    <property type="term" value="P:siderophore biosynthetic process"/>
    <property type="evidence" value="ECO:0007669"/>
    <property type="project" value="InterPro"/>
</dbReference>
<evidence type="ECO:0000259" key="3">
    <source>
        <dbReference type="Pfam" id="PF06276"/>
    </source>
</evidence>
<dbReference type="Gene3D" id="1.10.510.40">
    <property type="match status" value="1"/>
</dbReference>
<evidence type="ECO:0000259" key="2">
    <source>
        <dbReference type="Pfam" id="PF04183"/>
    </source>
</evidence>
<reference evidence="5" key="1">
    <citation type="submission" date="2015-07" db="EMBL/GenBank/DDBJ databases">
        <authorList>
            <person name="Wibberg D."/>
        </authorList>
    </citation>
    <scope>NUCLEOTIDE SEQUENCE [LARGE SCALE GENOMIC DNA]</scope>
</reference>
<proteinExistence type="inferred from homology"/>
<evidence type="ECO:0000313" key="5">
    <source>
        <dbReference type="Proteomes" id="UP000046187"/>
    </source>
</evidence>